<dbReference type="GO" id="GO:0009190">
    <property type="term" value="P:cyclic nucleotide biosynthetic process"/>
    <property type="evidence" value="ECO:0007669"/>
    <property type="project" value="InterPro"/>
</dbReference>
<dbReference type="InterPro" id="IPR003018">
    <property type="entry name" value="GAF"/>
</dbReference>
<dbReference type="PROSITE" id="PS50125">
    <property type="entry name" value="GUANYLATE_CYCLASE_2"/>
    <property type="match status" value="1"/>
</dbReference>
<dbReference type="InterPro" id="IPR013656">
    <property type="entry name" value="PAS_4"/>
</dbReference>
<dbReference type="GO" id="GO:0004016">
    <property type="term" value="F:adenylate cyclase activity"/>
    <property type="evidence" value="ECO:0007669"/>
    <property type="project" value="UniProtKB-ARBA"/>
</dbReference>
<dbReference type="PANTHER" id="PTHR43081">
    <property type="entry name" value="ADENYLATE CYCLASE, TERMINAL-DIFFERENTIATION SPECIFIC-RELATED"/>
    <property type="match status" value="1"/>
</dbReference>
<accession>A0A2M8PI07</accession>
<dbReference type="InterPro" id="IPR050697">
    <property type="entry name" value="Adenylyl/Guanylyl_Cyclase_3/4"/>
</dbReference>
<reference evidence="3 4" key="1">
    <citation type="submission" date="2017-11" db="EMBL/GenBank/DDBJ databases">
        <title>Evolution of Phototrophy in the Chloroflexi Phylum Driven by Horizontal Gene Transfer.</title>
        <authorList>
            <person name="Ward L.M."/>
            <person name="Hemp J."/>
            <person name="Shih P.M."/>
            <person name="Mcglynn S.E."/>
            <person name="Fischer W."/>
        </authorList>
    </citation>
    <scope>NUCLEOTIDE SEQUENCE [LARGE SCALE GENOMIC DNA]</scope>
    <source>
        <strain evidence="3">JP3_13</strain>
    </source>
</reference>
<evidence type="ECO:0000256" key="1">
    <source>
        <dbReference type="ARBA" id="ARBA00005381"/>
    </source>
</evidence>
<dbReference type="AlphaFoldDB" id="A0A2M8PI07"/>
<dbReference type="InterPro" id="IPR029787">
    <property type="entry name" value="Nucleotide_cyclase"/>
</dbReference>
<comment type="similarity">
    <text evidence="1">Belongs to the adenylyl cyclase class-3 family.</text>
</comment>
<dbReference type="SMART" id="SM00044">
    <property type="entry name" value="CYCc"/>
    <property type="match status" value="1"/>
</dbReference>
<evidence type="ECO:0000313" key="4">
    <source>
        <dbReference type="Proteomes" id="UP000229681"/>
    </source>
</evidence>
<dbReference type="NCBIfam" id="TIGR00229">
    <property type="entry name" value="sensory_box"/>
    <property type="match status" value="1"/>
</dbReference>
<evidence type="ECO:0000313" key="3">
    <source>
        <dbReference type="EMBL" id="PJF37190.1"/>
    </source>
</evidence>
<dbReference type="InterPro" id="IPR000014">
    <property type="entry name" value="PAS"/>
</dbReference>
<dbReference type="SMART" id="SM00065">
    <property type="entry name" value="GAF"/>
    <property type="match status" value="1"/>
</dbReference>
<dbReference type="InterPro" id="IPR001054">
    <property type="entry name" value="A/G_cyclase"/>
</dbReference>
<dbReference type="Gene3D" id="3.30.450.40">
    <property type="match status" value="1"/>
</dbReference>
<dbReference type="SUPFAM" id="SSF55781">
    <property type="entry name" value="GAF domain-like"/>
    <property type="match status" value="1"/>
</dbReference>
<sequence length="582" mass="64016">MASAAQPSQPESLRQKLQRLHLLTQEMLQALHAQRELIAQREIDLPLEPLQALEQLSYDLYAFSLRASDGHTELAQLRHLARTGQIINSKRSLDQALNEVIDTVVALTGAERGLIMLQDATNSQQFVVSVARKINQNDLEADEMRVSRTALEQVIRTGEPILTVNAQADPRFADSESVFDLSLRSLLCVPLKLRGQVIGAIYVDNRTKEAVFTLQEQHLVYTFANQAAIAIENARLFDSLRAALAEVTAIRDFMENIFGSIGSGIIAADQNDVVMLINEAAARILDIERHYAQGKSLWAVLPTFYEGFQQLVAEVRTRNRQQVVEVEPILGRRGQVNLNLRLSPFRDEAQTTQGVAIVLEDLTTLKQQQAMLSAVRRYLPTADNLQAIDTLELSGVEREISILFCDVRGFTAFSENLAPEALMLVINQYLAVSSSAIEAFGGIVDKFMGDAAVGLFNTQFNPMPDHALHAVRAAFKLLEGVSALHQTLPLDQRLEYGVGVHTGLAVLGNVGSPRRKEFTAIGETVQIAKSLQELAPGGQVIISEATYALVAPYVQVSAATPRRELAPGESLPRIFRVTAVNA</sequence>
<name>A0A2M8PI07_9CHLR</name>
<dbReference type="InterPro" id="IPR029016">
    <property type="entry name" value="GAF-like_dom_sf"/>
</dbReference>
<proteinExistence type="inferred from homology"/>
<dbReference type="Pfam" id="PF01590">
    <property type="entry name" value="GAF"/>
    <property type="match status" value="1"/>
</dbReference>
<dbReference type="PANTHER" id="PTHR43081:SF1">
    <property type="entry name" value="ADENYLATE CYCLASE, TERMINAL-DIFFERENTIATION SPECIFIC"/>
    <property type="match status" value="1"/>
</dbReference>
<dbReference type="SMART" id="SM00091">
    <property type="entry name" value="PAS"/>
    <property type="match status" value="1"/>
</dbReference>
<protein>
    <recommendedName>
        <fullName evidence="2">Guanylate cyclase domain-containing protein</fullName>
    </recommendedName>
</protein>
<dbReference type="InterPro" id="IPR035965">
    <property type="entry name" value="PAS-like_dom_sf"/>
</dbReference>
<dbReference type="Gene3D" id="3.30.450.20">
    <property type="entry name" value="PAS domain"/>
    <property type="match status" value="1"/>
</dbReference>
<dbReference type="EMBL" id="PGTM01000011">
    <property type="protein sequence ID" value="PJF37190.1"/>
    <property type="molecule type" value="Genomic_DNA"/>
</dbReference>
<dbReference type="Gene3D" id="3.30.70.1230">
    <property type="entry name" value="Nucleotide cyclase"/>
    <property type="match status" value="1"/>
</dbReference>
<dbReference type="CDD" id="cd00130">
    <property type="entry name" value="PAS"/>
    <property type="match status" value="1"/>
</dbReference>
<gene>
    <name evidence="3" type="ORF">CUN49_01640</name>
</gene>
<evidence type="ECO:0000259" key="2">
    <source>
        <dbReference type="PROSITE" id="PS50125"/>
    </source>
</evidence>
<dbReference type="SUPFAM" id="SSF55785">
    <property type="entry name" value="PYP-like sensor domain (PAS domain)"/>
    <property type="match status" value="1"/>
</dbReference>
<dbReference type="Pfam" id="PF00211">
    <property type="entry name" value="Guanylate_cyc"/>
    <property type="match status" value="1"/>
</dbReference>
<dbReference type="Proteomes" id="UP000229681">
    <property type="component" value="Unassembled WGS sequence"/>
</dbReference>
<dbReference type="CDD" id="cd07302">
    <property type="entry name" value="CHD"/>
    <property type="match status" value="1"/>
</dbReference>
<dbReference type="Pfam" id="PF08448">
    <property type="entry name" value="PAS_4"/>
    <property type="match status" value="1"/>
</dbReference>
<comment type="caution">
    <text evidence="3">The sequence shown here is derived from an EMBL/GenBank/DDBJ whole genome shotgun (WGS) entry which is preliminary data.</text>
</comment>
<organism evidence="3 4">
    <name type="scientific">Candidatus Thermofonsia Clade 1 bacterium</name>
    <dbReference type="NCBI Taxonomy" id="2364210"/>
    <lineage>
        <taxon>Bacteria</taxon>
        <taxon>Bacillati</taxon>
        <taxon>Chloroflexota</taxon>
        <taxon>Candidatus Thermofontia</taxon>
        <taxon>Candidatus Thermofonsia Clade 1</taxon>
    </lineage>
</organism>
<dbReference type="GO" id="GO:0035556">
    <property type="term" value="P:intracellular signal transduction"/>
    <property type="evidence" value="ECO:0007669"/>
    <property type="project" value="InterPro"/>
</dbReference>
<dbReference type="SUPFAM" id="SSF55073">
    <property type="entry name" value="Nucleotide cyclase"/>
    <property type="match status" value="1"/>
</dbReference>
<feature type="domain" description="Guanylate cyclase" evidence="2">
    <location>
        <begin position="401"/>
        <end position="532"/>
    </location>
</feature>